<protein>
    <submittedName>
        <fullName evidence="1">Uncharacterized protein</fullName>
    </submittedName>
</protein>
<evidence type="ECO:0000313" key="1">
    <source>
        <dbReference type="EMBL" id="OWA54073.1"/>
    </source>
</evidence>
<sequence length="215" mass="23710">MADAKILDSTLTAMPLTLTSIYDSSGGGSVIVSLVCFPSRRSGRTPTTTQHVRRYDVRSVHFRGIPQLRSRFRPIDSPTMHPVANKHPLASRTTLMLRVVAAPAVETITSFLFGLGGLRPIRPHQQRQSIKRSTGKNAAPAAVFNQHAHLQDELGISRAASRILAPPPTTVNCPPRCMYLNESRSKPFSLENYGASRRRSPLLDQALNLHDTQCH</sequence>
<comment type="caution">
    <text evidence="1">The sequence shown here is derived from an EMBL/GenBank/DDBJ whole genome shotgun (WGS) entry which is preliminary data.</text>
</comment>
<proteinExistence type="predicted"/>
<dbReference type="EMBL" id="MTYJ01000368">
    <property type="protein sequence ID" value="OWA54073.1"/>
    <property type="molecule type" value="Genomic_DNA"/>
</dbReference>
<reference evidence="2" key="1">
    <citation type="submission" date="2017-01" db="EMBL/GenBank/DDBJ databases">
        <title>Comparative genomics of anhydrobiosis in the tardigrade Hypsibius dujardini.</title>
        <authorList>
            <person name="Yoshida Y."/>
            <person name="Koutsovoulos G."/>
            <person name="Laetsch D."/>
            <person name="Stevens L."/>
            <person name="Kumar S."/>
            <person name="Horikawa D."/>
            <person name="Ishino K."/>
            <person name="Komine S."/>
            <person name="Tomita M."/>
            <person name="Blaxter M."/>
            <person name="Arakawa K."/>
        </authorList>
    </citation>
    <scope>NUCLEOTIDE SEQUENCE [LARGE SCALE GENOMIC DNA]</scope>
    <source>
        <strain evidence="2">Z151</strain>
    </source>
</reference>
<dbReference type="OrthoDB" id="9977282at2759"/>
<gene>
    <name evidence="1" type="ORF">BV898_18493</name>
</gene>
<dbReference type="AlphaFoldDB" id="A0A9X6NJE2"/>
<accession>A0A9X6NJE2</accession>
<dbReference type="Proteomes" id="UP000192578">
    <property type="component" value="Unassembled WGS sequence"/>
</dbReference>
<evidence type="ECO:0000313" key="2">
    <source>
        <dbReference type="Proteomes" id="UP000192578"/>
    </source>
</evidence>
<name>A0A9X6NJE2_HYPEX</name>
<keyword evidence="2" id="KW-1185">Reference proteome</keyword>
<organism evidence="1 2">
    <name type="scientific">Hypsibius exemplaris</name>
    <name type="common">Freshwater tardigrade</name>
    <dbReference type="NCBI Taxonomy" id="2072580"/>
    <lineage>
        <taxon>Eukaryota</taxon>
        <taxon>Metazoa</taxon>
        <taxon>Ecdysozoa</taxon>
        <taxon>Tardigrada</taxon>
        <taxon>Eutardigrada</taxon>
        <taxon>Parachela</taxon>
        <taxon>Hypsibioidea</taxon>
        <taxon>Hypsibiidae</taxon>
        <taxon>Hypsibius</taxon>
    </lineage>
</organism>